<dbReference type="InterPro" id="IPR019538">
    <property type="entry name" value="PSMD5"/>
</dbReference>
<gene>
    <name evidence="1" type="ORF">DCAF_LOCUS5458</name>
</gene>
<proteinExistence type="predicted"/>
<keyword evidence="2" id="KW-1185">Reference proteome</keyword>
<name>A0AAV1R447_9ROSI</name>
<dbReference type="Proteomes" id="UP001314170">
    <property type="component" value="Unassembled WGS sequence"/>
</dbReference>
<dbReference type="Pfam" id="PF10508">
    <property type="entry name" value="Proteasom_PSMB"/>
    <property type="match status" value="1"/>
</dbReference>
<dbReference type="InterPro" id="IPR016024">
    <property type="entry name" value="ARM-type_fold"/>
</dbReference>
<reference evidence="1 2" key="1">
    <citation type="submission" date="2024-01" db="EMBL/GenBank/DDBJ databases">
        <authorList>
            <person name="Waweru B."/>
        </authorList>
    </citation>
    <scope>NUCLEOTIDE SEQUENCE [LARGE SCALE GENOMIC DNA]</scope>
</reference>
<evidence type="ECO:0000313" key="1">
    <source>
        <dbReference type="EMBL" id="CAK7327742.1"/>
    </source>
</evidence>
<dbReference type="GO" id="GO:0043248">
    <property type="term" value="P:proteasome assembly"/>
    <property type="evidence" value="ECO:0007669"/>
    <property type="project" value="InterPro"/>
</dbReference>
<dbReference type="InterPro" id="IPR011989">
    <property type="entry name" value="ARM-like"/>
</dbReference>
<comment type="caution">
    <text evidence="1">The sequence shown here is derived from an EMBL/GenBank/DDBJ whole genome shotgun (WGS) entry which is preliminary data.</text>
</comment>
<dbReference type="Gene3D" id="1.25.10.10">
    <property type="entry name" value="Leucine-rich Repeat Variant"/>
    <property type="match status" value="1"/>
</dbReference>
<organism evidence="1 2">
    <name type="scientific">Dovyalis caffra</name>
    <dbReference type="NCBI Taxonomy" id="77055"/>
    <lineage>
        <taxon>Eukaryota</taxon>
        <taxon>Viridiplantae</taxon>
        <taxon>Streptophyta</taxon>
        <taxon>Embryophyta</taxon>
        <taxon>Tracheophyta</taxon>
        <taxon>Spermatophyta</taxon>
        <taxon>Magnoliopsida</taxon>
        <taxon>eudicotyledons</taxon>
        <taxon>Gunneridae</taxon>
        <taxon>Pentapetalae</taxon>
        <taxon>rosids</taxon>
        <taxon>fabids</taxon>
        <taxon>Malpighiales</taxon>
        <taxon>Salicaceae</taxon>
        <taxon>Flacourtieae</taxon>
        <taxon>Dovyalis</taxon>
    </lineage>
</organism>
<dbReference type="SUPFAM" id="SSF48371">
    <property type="entry name" value="ARM repeat"/>
    <property type="match status" value="1"/>
</dbReference>
<evidence type="ECO:0000313" key="2">
    <source>
        <dbReference type="Proteomes" id="UP001314170"/>
    </source>
</evidence>
<dbReference type="PANTHER" id="PTHR13554:SF10">
    <property type="entry name" value="26S PROTEASOME NON-ATPASE REGULATORY SUBUNIT 5"/>
    <property type="match status" value="1"/>
</dbReference>
<accession>A0AAV1R447</accession>
<evidence type="ECO:0008006" key="3">
    <source>
        <dbReference type="Google" id="ProtNLM"/>
    </source>
</evidence>
<dbReference type="GO" id="GO:0005829">
    <property type="term" value="C:cytosol"/>
    <property type="evidence" value="ECO:0007669"/>
    <property type="project" value="TreeGrafter"/>
</dbReference>
<dbReference type="AlphaFoldDB" id="A0AAV1R447"/>
<sequence>MDEEEFSTENPSQLLGSASDFAHYPGVQNEAAAKEFLNRFPLPVIINALQTKTEVPGLEATLVACLERIFKTKYGASLIPLYMPFVKVGLTADSQLVRCLACKTVVCLLENIDGKTISAVRLIIDNGIYPLLLDCLINGNEQVATASMETIKKLAGSQKGMEIVFPQNNSDDMHLEKLSARCSSLGRVRVLSLIVKLFSVSRDVASAVYNSNLLSLLEVEIGNMDDTLVTLTVLELFYELSEVQHGAEFLSKSTLVQLLSSIISNTSIEAILRSRAMMISGRLLSNDNIYMFIEESSKTYPEVLELVDFQRKIYLKKLHFSSPIVLHFIFDHIECNSSINKTACTLHDCVKTIISAIDGRLALESQDLNECESALEALGQIGSSSQGATLLLTSSPPAARHVIDAAFDKQARGKQLASLHSLGNISGETRSDNNIIMNGDAEESLRRLVYETASKSSKLTPSGLFISVLQQDSEVRLATYRVLTGLVARPWCLMEICSKQEIINIVTDPNTETTKIGMEVRYKCCIAIHRAFMSSSKLSGNPALAPIAAKEAVSRGPYLAGKIREAQPVELKGVVGLYQ</sequence>
<dbReference type="PANTHER" id="PTHR13554">
    <property type="entry name" value="26S PROTEASOME NON-ATPASE REGULATORY SUBUNIT 5-RELATED"/>
    <property type="match status" value="1"/>
</dbReference>
<dbReference type="EMBL" id="CAWUPB010000858">
    <property type="protein sequence ID" value="CAK7327742.1"/>
    <property type="molecule type" value="Genomic_DNA"/>
</dbReference>
<protein>
    <recommendedName>
        <fullName evidence="3">26S proteasome non-ATPase regulatory subunit 5</fullName>
    </recommendedName>
</protein>